<sequence length="52" mass="5026">MRPSARLAALLTAGALLVPLAACAPPTADAGSSASAGARVLVTTAEVPVLVR</sequence>
<keyword evidence="3" id="KW-1185">Reference proteome</keyword>
<evidence type="ECO:0000313" key="2">
    <source>
        <dbReference type="EMBL" id="PWJ51787.1"/>
    </source>
</evidence>
<dbReference type="AlphaFoldDB" id="A0A316ANX7"/>
<evidence type="ECO:0000256" key="1">
    <source>
        <dbReference type="SAM" id="SignalP"/>
    </source>
</evidence>
<accession>A0A316ANX7</accession>
<reference evidence="2 3" key="1">
    <citation type="submission" date="2018-03" db="EMBL/GenBank/DDBJ databases">
        <title>Genomic Encyclopedia of Archaeal and Bacterial Type Strains, Phase II (KMG-II): from individual species to whole genera.</title>
        <authorList>
            <person name="Goeker M."/>
        </authorList>
    </citation>
    <scope>NUCLEOTIDE SEQUENCE [LARGE SCALE GENOMIC DNA]</scope>
    <source>
        <strain evidence="2 3">DSM 44889</strain>
    </source>
</reference>
<gene>
    <name evidence="2" type="ORF">BXY45_12065</name>
</gene>
<name>A0A316ANX7_9ACTN</name>
<dbReference type="Proteomes" id="UP000245469">
    <property type="component" value="Unassembled WGS sequence"/>
</dbReference>
<feature type="chain" id="PRO_5016417663" evidence="1">
    <location>
        <begin position="25"/>
        <end position="52"/>
    </location>
</feature>
<dbReference type="EMBL" id="QGDQ01000020">
    <property type="protein sequence ID" value="PWJ51787.1"/>
    <property type="molecule type" value="Genomic_DNA"/>
</dbReference>
<dbReference type="RefSeq" id="WP_170131547.1">
    <property type="nucleotide sequence ID" value="NZ_QGDQ01000020.1"/>
</dbReference>
<evidence type="ECO:0000313" key="3">
    <source>
        <dbReference type="Proteomes" id="UP000245469"/>
    </source>
</evidence>
<feature type="signal peptide" evidence="1">
    <location>
        <begin position="1"/>
        <end position="24"/>
    </location>
</feature>
<protein>
    <submittedName>
        <fullName evidence="2">Uncharacterized protein</fullName>
    </submittedName>
</protein>
<keyword evidence="1" id="KW-0732">Signal</keyword>
<proteinExistence type="predicted"/>
<organism evidence="2 3">
    <name type="scientific">Quadrisphaera granulorum</name>
    <dbReference type="NCBI Taxonomy" id="317664"/>
    <lineage>
        <taxon>Bacteria</taxon>
        <taxon>Bacillati</taxon>
        <taxon>Actinomycetota</taxon>
        <taxon>Actinomycetes</taxon>
        <taxon>Kineosporiales</taxon>
        <taxon>Kineosporiaceae</taxon>
        <taxon>Quadrisphaera</taxon>
    </lineage>
</organism>
<comment type="caution">
    <text evidence="2">The sequence shown here is derived from an EMBL/GenBank/DDBJ whole genome shotgun (WGS) entry which is preliminary data.</text>
</comment>